<protein>
    <recommendedName>
        <fullName evidence="3">Reverse transcriptase zinc-binding domain-containing protein</fullName>
    </recommendedName>
</protein>
<gene>
    <name evidence="1" type="ORF">D4764_11G0003470</name>
</gene>
<dbReference type="Proteomes" id="UP000324091">
    <property type="component" value="Chromosome 11"/>
</dbReference>
<dbReference type="EMBL" id="RHFK02000003">
    <property type="protein sequence ID" value="TWW78226.1"/>
    <property type="molecule type" value="Genomic_DNA"/>
</dbReference>
<evidence type="ECO:0000313" key="1">
    <source>
        <dbReference type="EMBL" id="TWW78226.1"/>
    </source>
</evidence>
<accession>A0A5C6PH26</accession>
<proteinExistence type="predicted"/>
<sequence>MREAGVITLGQLVNVCGPRLDNAAALTRQAGIRAVRILNQLLEGWRHQLAASELELISKFCKGRKPASHDDPFLDIRLTPVLGNVPKSQLLLKNVQPVDSSSSTGKLMYNTLVKILNQRSLAGRVDTTETQRAEWRSLYKPPLTRRGRDLQGRILHGAIAVNRYLSNINSNISAECPLCDHREMVFHCFSECGRLSVLFLLFSQMFSPAW</sequence>
<organism evidence="1 2">
    <name type="scientific">Takifugu flavidus</name>
    <name type="common">sansaifugu</name>
    <dbReference type="NCBI Taxonomy" id="433684"/>
    <lineage>
        <taxon>Eukaryota</taxon>
        <taxon>Metazoa</taxon>
        <taxon>Chordata</taxon>
        <taxon>Craniata</taxon>
        <taxon>Vertebrata</taxon>
        <taxon>Euteleostomi</taxon>
        <taxon>Actinopterygii</taxon>
        <taxon>Neopterygii</taxon>
        <taxon>Teleostei</taxon>
        <taxon>Neoteleostei</taxon>
        <taxon>Acanthomorphata</taxon>
        <taxon>Eupercaria</taxon>
        <taxon>Tetraodontiformes</taxon>
        <taxon>Tetradontoidea</taxon>
        <taxon>Tetraodontidae</taxon>
        <taxon>Takifugu</taxon>
    </lineage>
</organism>
<name>A0A5C6PH26_9TELE</name>
<reference evidence="1 2" key="1">
    <citation type="submission" date="2019-04" db="EMBL/GenBank/DDBJ databases">
        <title>Chromosome genome assembly for Takifugu flavidus.</title>
        <authorList>
            <person name="Xiao S."/>
        </authorList>
    </citation>
    <scope>NUCLEOTIDE SEQUENCE [LARGE SCALE GENOMIC DNA]</scope>
    <source>
        <strain evidence="1">HTHZ2018</strain>
        <tissue evidence="1">Muscle</tissue>
    </source>
</reference>
<keyword evidence="2" id="KW-1185">Reference proteome</keyword>
<dbReference type="AlphaFoldDB" id="A0A5C6PH26"/>
<comment type="caution">
    <text evidence="1">The sequence shown here is derived from an EMBL/GenBank/DDBJ whole genome shotgun (WGS) entry which is preliminary data.</text>
</comment>
<evidence type="ECO:0008006" key="3">
    <source>
        <dbReference type="Google" id="ProtNLM"/>
    </source>
</evidence>
<evidence type="ECO:0000313" key="2">
    <source>
        <dbReference type="Proteomes" id="UP000324091"/>
    </source>
</evidence>